<accession>A0A2N3VFX7</accession>
<proteinExistence type="predicted"/>
<name>A0A2N3VFX7_9NOCA</name>
<dbReference type="OrthoDB" id="5521926at2"/>
<gene>
    <name evidence="1" type="ORF">ATK86_4946</name>
</gene>
<comment type="caution">
    <text evidence="1">The sequence shown here is derived from an EMBL/GenBank/DDBJ whole genome shotgun (WGS) entry which is preliminary data.</text>
</comment>
<dbReference type="AlphaFoldDB" id="A0A2N3VFX7"/>
<organism evidence="1 2">
    <name type="scientific">Nocardia fluminea</name>
    <dbReference type="NCBI Taxonomy" id="134984"/>
    <lineage>
        <taxon>Bacteria</taxon>
        <taxon>Bacillati</taxon>
        <taxon>Actinomycetota</taxon>
        <taxon>Actinomycetes</taxon>
        <taxon>Mycobacteriales</taxon>
        <taxon>Nocardiaceae</taxon>
        <taxon>Nocardia</taxon>
    </lineage>
</organism>
<sequence length="309" mass="34578">MNAPVKPLSIAVRNEVLNVVWAAFHYRDDLKALMIGADVPESLYNRYATTDNAKVKIARAVLDELRDLGDKGWRIQHKIVAELCQMDRPANGVADVKNGRAALQRLRRVAVDASIVVDTVQAGIDARRDREAARQSQIQQRLAVLGDLSNRFNELSAPKDRSRDELQARGYALEKLLRELFQANDIDYEPSHRTAHEQVDGSFFFRGFPYLVEARWVQNMPTASQLSDFKRKVDGKLDSTRGLYVSMAGFDDDILDYFASQSPGRNNIVYMSGQDLALIFGGNIGLVDALLSKIDAAESLGKFRFDLSA</sequence>
<dbReference type="EMBL" id="PJMW01000002">
    <property type="protein sequence ID" value="PKV80517.1"/>
    <property type="molecule type" value="Genomic_DNA"/>
</dbReference>
<dbReference type="SUPFAM" id="SSF52980">
    <property type="entry name" value="Restriction endonuclease-like"/>
    <property type="match status" value="1"/>
</dbReference>
<evidence type="ECO:0000313" key="1">
    <source>
        <dbReference type="EMBL" id="PKV80517.1"/>
    </source>
</evidence>
<dbReference type="Proteomes" id="UP000233766">
    <property type="component" value="Unassembled WGS sequence"/>
</dbReference>
<protein>
    <recommendedName>
        <fullName evidence="3">Restriction endonuclease</fullName>
    </recommendedName>
</protein>
<evidence type="ECO:0008006" key="3">
    <source>
        <dbReference type="Google" id="ProtNLM"/>
    </source>
</evidence>
<dbReference type="InterPro" id="IPR011335">
    <property type="entry name" value="Restrct_endonuc-II-like"/>
</dbReference>
<dbReference type="RefSeq" id="WP_101466441.1">
    <property type="nucleotide sequence ID" value="NZ_PJMW01000002.1"/>
</dbReference>
<evidence type="ECO:0000313" key="2">
    <source>
        <dbReference type="Proteomes" id="UP000233766"/>
    </source>
</evidence>
<keyword evidence="2" id="KW-1185">Reference proteome</keyword>
<reference evidence="1 2" key="1">
    <citation type="submission" date="2017-12" db="EMBL/GenBank/DDBJ databases">
        <title>Sequencing the genomes of 1000 Actinobacteria strains.</title>
        <authorList>
            <person name="Klenk H.-P."/>
        </authorList>
    </citation>
    <scope>NUCLEOTIDE SEQUENCE [LARGE SCALE GENOMIC DNA]</scope>
    <source>
        <strain evidence="1 2">DSM 44489</strain>
    </source>
</reference>